<proteinExistence type="predicted"/>
<dbReference type="EMBL" id="JABVEC010000019">
    <property type="protein sequence ID" value="MBC6468586.1"/>
    <property type="molecule type" value="Genomic_DNA"/>
</dbReference>
<dbReference type="Pfam" id="PF02470">
    <property type="entry name" value="MlaD"/>
    <property type="match status" value="1"/>
</dbReference>
<dbReference type="InterPro" id="IPR052336">
    <property type="entry name" value="MlaD_Phospholipid_Transporter"/>
</dbReference>
<dbReference type="Proteomes" id="UP000805614">
    <property type="component" value="Unassembled WGS sequence"/>
</dbReference>
<feature type="compositionally biased region" description="Low complexity" evidence="1">
    <location>
        <begin position="361"/>
        <end position="372"/>
    </location>
</feature>
<organism evidence="4 5">
    <name type="scientific">Actinomadura alba</name>
    <dbReference type="NCBI Taxonomy" id="406431"/>
    <lineage>
        <taxon>Bacteria</taxon>
        <taxon>Bacillati</taxon>
        <taxon>Actinomycetota</taxon>
        <taxon>Actinomycetes</taxon>
        <taxon>Streptosporangiales</taxon>
        <taxon>Thermomonosporaceae</taxon>
        <taxon>Actinomadura</taxon>
    </lineage>
</organism>
<dbReference type="InterPro" id="IPR003399">
    <property type="entry name" value="Mce/MlaD"/>
</dbReference>
<dbReference type="InterPro" id="IPR024516">
    <property type="entry name" value="Mce_C"/>
</dbReference>
<dbReference type="PANTHER" id="PTHR33371">
    <property type="entry name" value="INTERMEMBRANE PHOSPHOLIPID TRANSPORT SYSTEM BINDING PROTEIN MLAD-RELATED"/>
    <property type="match status" value="1"/>
</dbReference>
<dbReference type="NCBIfam" id="TIGR00996">
    <property type="entry name" value="Mtu_fam_mce"/>
    <property type="match status" value="1"/>
</dbReference>
<evidence type="ECO:0000259" key="2">
    <source>
        <dbReference type="Pfam" id="PF02470"/>
    </source>
</evidence>
<name>A0ABR7LUR2_9ACTN</name>
<evidence type="ECO:0000313" key="5">
    <source>
        <dbReference type="Proteomes" id="UP000805614"/>
    </source>
</evidence>
<feature type="domain" description="Mce/MlaD" evidence="2">
    <location>
        <begin position="44"/>
        <end position="119"/>
    </location>
</feature>
<feature type="domain" description="Mammalian cell entry C-terminal" evidence="3">
    <location>
        <begin position="125"/>
        <end position="345"/>
    </location>
</feature>
<evidence type="ECO:0000259" key="3">
    <source>
        <dbReference type="Pfam" id="PF11887"/>
    </source>
</evidence>
<protein>
    <submittedName>
        <fullName evidence="4">MCE family protein</fullName>
    </submittedName>
</protein>
<accession>A0ABR7LUR2</accession>
<sequence length="435" mass="46404">MNPDLGRHKLLRRLSGVAFLLVLALLMWLSVAAYDKRFTPVAMVTLRTGSVGNEMHPHAEVKMRGVVVGEVRRISADGGGARLRLAIQPGMVRRIPANVSAQMLPTTLFGQRFVALIPPARPVPGRLSDGSVIEQDRSQNAIELEQVLRNVLPLLTAVQPQKLSATLTAVAQALQGRGTRLGQTLVEIDSYLRRMNPQLPALNRDIKELVRVTHAYAEAAPDILQAMNDFTVTSRTVVEQRAELSALYGTVGGTAQDLDTFLRENRGNLIRLSADSRPTLRLLAKYAPSFPCTLQTLTDFVPAMDKALGKGTREPGLHVTVEVVPSRGRYIPGRDRPVYQADSGPSCPSVPYGGTGGGSASGAAMPGAVPVAGSGGGAAPTTDRGRGLGLPNSPEENRLVNELVAPALATPPLSLPDWSSVLVGPIYRGAGVRLR</sequence>
<dbReference type="InterPro" id="IPR005693">
    <property type="entry name" value="Mce"/>
</dbReference>
<feature type="region of interest" description="Disordered" evidence="1">
    <location>
        <begin position="336"/>
        <end position="394"/>
    </location>
</feature>
<dbReference type="RefSeq" id="WP_187245623.1">
    <property type="nucleotide sequence ID" value="NZ_BAAAOK010000017.1"/>
</dbReference>
<keyword evidence="5" id="KW-1185">Reference proteome</keyword>
<gene>
    <name evidence="4" type="ORF">HKK74_24260</name>
</gene>
<reference evidence="4 5" key="1">
    <citation type="submission" date="2020-06" db="EMBL/GenBank/DDBJ databases">
        <title>Actinomadura xiongansis sp. nov., isolated from soil of Baiyangdian.</title>
        <authorList>
            <person name="Zhang X."/>
        </authorList>
    </citation>
    <scope>NUCLEOTIDE SEQUENCE [LARGE SCALE GENOMIC DNA]</scope>
    <source>
        <strain evidence="4 5">HBUM206468</strain>
    </source>
</reference>
<evidence type="ECO:0000256" key="1">
    <source>
        <dbReference type="SAM" id="MobiDB-lite"/>
    </source>
</evidence>
<dbReference type="PANTHER" id="PTHR33371:SF19">
    <property type="entry name" value="MCE-FAMILY PROTEIN MCE4A"/>
    <property type="match status" value="1"/>
</dbReference>
<comment type="caution">
    <text evidence="4">The sequence shown here is derived from an EMBL/GenBank/DDBJ whole genome shotgun (WGS) entry which is preliminary data.</text>
</comment>
<evidence type="ECO:0000313" key="4">
    <source>
        <dbReference type="EMBL" id="MBC6468586.1"/>
    </source>
</evidence>
<dbReference type="Pfam" id="PF11887">
    <property type="entry name" value="Mce4_CUP1"/>
    <property type="match status" value="1"/>
</dbReference>